<comment type="catalytic activity">
    <reaction evidence="14">
        <text>13-(9Z-octadecenoyloxy)-octadecanoate + H2O = 13-hydroxy-octadecanoate + (9Z)-octadecenoate + H(+)</text>
        <dbReference type="Rhea" id="RHEA:52064"/>
        <dbReference type="ChEBI" id="CHEBI:15377"/>
        <dbReference type="ChEBI" id="CHEBI:15378"/>
        <dbReference type="ChEBI" id="CHEBI:30823"/>
        <dbReference type="ChEBI" id="CHEBI:136303"/>
        <dbReference type="ChEBI" id="CHEBI:136304"/>
    </reaction>
    <physiologicalReaction direction="left-to-right" evidence="14">
        <dbReference type="Rhea" id="RHEA:52065"/>
    </physiologicalReaction>
</comment>
<dbReference type="GO" id="GO:0016020">
    <property type="term" value="C:membrane"/>
    <property type="evidence" value="ECO:0007669"/>
    <property type="project" value="InterPro"/>
</dbReference>
<evidence type="ECO:0000256" key="1">
    <source>
        <dbReference type="ARBA" id="ARBA00000923"/>
    </source>
</evidence>
<comment type="catalytic activity">
    <reaction evidence="15">
        <text>13-(9Z-hexadecenoyloxy)-octadecanoate + H2O = 13-hydroxy-octadecanoate + (9Z)-hexadecenoate + H(+)</text>
        <dbReference type="Rhea" id="RHEA:52076"/>
        <dbReference type="ChEBI" id="CHEBI:15377"/>
        <dbReference type="ChEBI" id="CHEBI:15378"/>
        <dbReference type="ChEBI" id="CHEBI:32372"/>
        <dbReference type="ChEBI" id="CHEBI:136304"/>
        <dbReference type="ChEBI" id="CHEBI:136315"/>
    </reaction>
    <physiologicalReaction direction="left-to-right" evidence="15">
        <dbReference type="Rhea" id="RHEA:52077"/>
    </physiologicalReaction>
</comment>
<reference evidence="18" key="1">
    <citation type="submission" date="2022-01" db="EMBL/GenBank/DDBJ databases">
        <authorList>
            <person name="Braso-Vives M."/>
        </authorList>
    </citation>
    <scope>NUCLEOTIDE SEQUENCE</scope>
</reference>
<comment type="catalytic activity">
    <reaction evidence="16">
        <text>12-(9Z-hexadecenoyloxy)-octadecanoate + H2O = 12-hydroxyoctadecanoate + (9Z)-hexadecenoate + H(+)</text>
        <dbReference type="Rhea" id="RHEA:52072"/>
        <dbReference type="ChEBI" id="CHEBI:15377"/>
        <dbReference type="ChEBI" id="CHEBI:15378"/>
        <dbReference type="ChEBI" id="CHEBI:32372"/>
        <dbReference type="ChEBI" id="CHEBI:84201"/>
        <dbReference type="ChEBI" id="CHEBI:136312"/>
    </reaction>
    <physiologicalReaction direction="left-to-right" evidence="16">
        <dbReference type="Rhea" id="RHEA:52073"/>
    </physiologicalReaction>
</comment>
<feature type="transmembrane region" description="Helical" evidence="17">
    <location>
        <begin position="248"/>
        <end position="265"/>
    </location>
</feature>
<evidence type="ECO:0000256" key="4">
    <source>
        <dbReference type="ARBA" id="ARBA00022692"/>
    </source>
</evidence>
<comment type="catalytic activity">
    <reaction evidence="9">
        <text>9-hexadecanoyloxy-octadecanoate + H2O = 9-hydroxy-octadecanoate + hexadecanoate + H(+)</text>
        <dbReference type="Rhea" id="RHEA:52052"/>
        <dbReference type="ChEBI" id="CHEBI:7896"/>
        <dbReference type="ChEBI" id="CHEBI:15377"/>
        <dbReference type="ChEBI" id="CHEBI:15378"/>
        <dbReference type="ChEBI" id="CHEBI:83670"/>
        <dbReference type="ChEBI" id="CHEBI:136286"/>
    </reaction>
    <physiologicalReaction direction="left-to-right" evidence="9">
        <dbReference type="Rhea" id="RHEA:52053"/>
    </physiologicalReaction>
</comment>
<dbReference type="InterPro" id="IPR006838">
    <property type="entry name" value="ADTRP_AIG1"/>
</dbReference>
<comment type="catalytic activity">
    <reaction evidence="13">
        <text>9-octadecanoyloxy-octadecanoate + H2O = 9-hydroxy-octadecanoate + octadecanoate + H(+)</text>
        <dbReference type="Rhea" id="RHEA:52096"/>
        <dbReference type="ChEBI" id="CHEBI:15377"/>
        <dbReference type="ChEBI" id="CHEBI:15378"/>
        <dbReference type="ChEBI" id="CHEBI:25629"/>
        <dbReference type="ChEBI" id="CHEBI:136286"/>
        <dbReference type="ChEBI" id="CHEBI:136373"/>
    </reaction>
    <physiologicalReaction direction="left-to-right" evidence="13">
        <dbReference type="Rhea" id="RHEA:52097"/>
    </physiologicalReaction>
</comment>
<evidence type="ECO:0000256" key="7">
    <source>
        <dbReference type="ARBA" id="ARBA00047368"/>
    </source>
</evidence>
<comment type="catalytic activity">
    <reaction evidence="10">
        <text>12-octadecanoyloxy-octadecanoate + H2O = 12-hydroxyoctadecanoate + octadecanoate + H(+)</text>
        <dbReference type="Rhea" id="RHEA:52080"/>
        <dbReference type="ChEBI" id="CHEBI:15377"/>
        <dbReference type="ChEBI" id="CHEBI:15378"/>
        <dbReference type="ChEBI" id="CHEBI:25629"/>
        <dbReference type="ChEBI" id="CHEBI:84201"/>
        <dbReference type="ChEBI" id="CHEBI:136330"/>
    </reaction>
    <physiologicalReaction direction="left-to-right" evidence="10">
        <dbReference type="Rhea" id="RHEA:52081"/>
    </physiologicalReaction>
</comment>
<protein>
    <submittedName>
        <fullName evidence="18">AIG1 protein</fullName>
    </submittedName>
</protein>
<dbReference type="OrthoDB" id="1898221at2759"/>
<keyword evidence="5 17" id="KW-1133">Transmembrane helix</keyword>
<keyword evidence="6 17" id="KW-0472">Membrane</keyword>
<evidence type="ECO:0000256" key="2">
    <source>
        <dbReference type="ARBA" id="ARBA00004127"/>
    </source>
</evidence>
<evidence type="ECO:0000313" key="19">
    <source>
        <dbReference type="Proteomes" id="UP000838412"/>
    </source>
</evidence>
<comment type="subcellular location">
    <subcellularLocation>
        <location evidence="2">Endomembrane system</location>
        <topology evidence="2">Multi-pass membrane protein</topology>
    </subcellularLocation>
</comment>
<evidence type="ECO:0000256" key="5">
    <source>
        <dbReference type="ARBA" id="ARBA00022989"/>
    </source>
</evidence>
<sequence>MALVQWCEQSSSPCFNTKSASNFERSKVFCLKLILPLNRVVEPKIITKMAAFQELSLTVKVGHFVLFVSHLLVQYYDVLYINDVYGSPIPHKLTFGGRWKFLTVLNFMGHTLFFGSCVLADLIEGVLGKKAAGLRKVQDYVLASVLFPMSMIVTVVFWGMYAVDRELIFPAALDKIIPPWINHVWHTTVVPVLLLEMYLVHHRHPSRRAGLTGAVTVGIVYLIWVLIVAQVGGFWVYPFMAAMSNFQFFLFCCLVAVIGCSFYLLGEFCNKIFWGGKAKPTEFVATSSARRFLNI</sequence>
<comment type="catalytic activity">
    <reaction evidence="8">
        <text>13-octadecanoyloxy-octadecanoate + H2O = 13-hydroxy-octadecanoate + octadecanoate + H(+)</text>
        <dbReference type="Rhea" id="RHEA:52084"/>
        <dbReference type="ChEBI" id="CHEBI:15377"/>
        <dbReference type="ChEBI" id="CHEBI:15378"/>
        <dbReference type="ChEBI" id="CHEBI:25629"/>
        <dbReference type="ChEBI" id="CHEBI:136304"/>
        <dbReference type="ChEBI" id="CHEBI:136335"/>
    </reaction>
    <physiologicalReaction direction="left-to-right" evidence="8">
        <dbReference type="Rhea" id="RHEA:52085"/>
    </physiologicalReaction>
</comment>
<comment type="catalytic activity">
    <reaction evidence="12">
        <text>9-(9Z-octadecenoyloxy)-octadecanoate + H2O = 9-hydroxy-octadecanoate + (9Z)-octadecenoate + H(+)</text>
        <dbReference type="Rhea" id="RHEA:52048"/>
        <dbReference type="ChEBI" id="CHEBI:15377"/>
        <dbReference type="ChEBI" id="CHEBI:15378"/>
        <dbReference type="ChEBI" id="CHEBI:30823"/>
        <dbReference type="ChEBI" id="CHEBI:136282"/>
        <dbReference type="ChEBI" id="CHEBI:136286"/>
    </reaction>
    <physiologicalReaction direction="left-to-right" evidence="12">
        <dbReference type="Rhea" id="RHEA:52049"/>
    </physiologicalReaction>
</comment>
<dbReference type="EMBL" id="OV696701">
    <property type="protein sequence ID" value="CAH1247417.1"/>
    <property type="molecule type" value="Genomic_DNA"/>
</dbReference>
<evidence type="ECO:0000256" key="14">
    <source>
        <dbReference type="ARBA" id="ARBA00049296"/>
    </source>
</evidence>
<comment type="catalytic activity">
    <reaction evidence="11">
        <text>12-(9Z-octadecenoyloxy)-octadecanoate + H2O = 12-hydroxyoctadecanoate + (9Z)-octadecenoate + H(+)</text>
        <dbReference type="Rhea" id="RHEA:52060"/>
        <dbReference type="ChEBI" id="CHEBI:15377"/>
        <dbReference type="ChEBI" id="CHEBI:15378"/>
        <dbReference type="ChEBI" id="CHEBI:30823"/>
        <dbReference type="ChEBI" id="CHEBI:84201"/>
        <dbReference type="ChEBI" id="CHEBI:136302"/>
    </reaction>
    <physiologicalReaction direction="left-to-right" evidence="11">
        <dbReference type="Rhea" id="RHEA:52061"/>
    </physiologicalReaction>
</comment>
<keyword evidence="19" id="KW-1185">Reference proteome</keyword>
<evidence type="ECO:0000256" key="8">
    <source>
        <dbReference type="ARBA" id="ARBA00047427"/>
    </source>
</evidence>
<comment type="similarity">
    <text evidence="3">Belongs to the AIG1 family.</text>
</comment>
<evidence type="ECO:0000256" key="16">
    <source>
        <dbReference type="ARBA" id="ARBA00049428"/>
    </source>
</evidence>
<evidence type="ECO:0000256" key="15">
    <source>
        <dbReference type="ARBA" id="ARBA00049322"/>
    </source>
</evidence>
<evidence type="ECO:0000256" key="9">
    <source>
        <dbReference type="ARBA" id="ARBA00047863"/>
    </source>
</evidence>
<dbReference type="AlphaFoldDB" id="A0A8K0EFW7"/>
<dbReference type="PANTHER" id="PTHR10989">
    <property type="entry name" value="ANDROGEN-INDUCED PROTEIN 1-RELATED"/>
    <property type="match status" value="1"/>
</dbReference>
<accession>A0A8K0EFW7</accession>
<comment type="catalytic activity">
    <reaction evidence="1">
        <text>9-(9Z-hexadecenoyloxy)-octadecanoate + H2O = (9Z)-hexadecenoate + 9-hydroxy-octadecanoate + H(+)</text>
        <dbReference type="Rhea" id="RHEA:52068"/>
        <dbReference type="ChEBI" id="CHEBI:15377"/>
        <dbReference type="ChEBI" id="CHEBI:15378"/>
        <dbReference type="ChEBI" id="CHEBI:32372"/>
        <dbReference type="ChEBI" id="CHEBI:136286"/>
        <dbReference type="ChEBI" id="CHEBI:136309"/>
    </reaction>
    <physiologicalReaction direction="left-to-right" evidence="1">
        <dbReference type="Rhea" id="RHEA:52069"/>
    </physiologicalReaction>
</comment>
<dbReference type="PANTHER" id="PTHR10989:SF16">
    <property type="entry name" value="AT02829P-RELATED"/>
    <property type="match status" value="1"/>
</dbReference>
<evidence type="ECO:0000256" key="6">
    <source>
        <dbReference type="ARBA" id="ARBA00023136"/>
    </source>
</evidence>
<feature type="transmembrane region" description="Helical" evidence="17">
    <location>
        <begin position="107"/>
        <end position="128"/>
    </location>
</feature>
<evidence type="ECO:0000256" key="12">
    <source>
        <dbReference type="ARBA" id="ARBA00048800"/>
    </source>
</evidence>
<feature type="transmembrane region" description="Helical" evidence="17">
    <location>
        <begin position="180"/>
        <end position="199"/>
    </location>
</feature>
<evidence type="ECO:0000256" key="11">
    <source>
        <dbReference type="ARBA" id="ARBA00048701"/>
    </source>
</evidence>
<dbReference type="Proteomes" id="UP000838412">
    <property type="component" value="Chromosome 16"/>
</dbReference>
<evidence type="ECO:0000256" key="17">
    <source>
        <dbReference type="SAM" id="Phobius"/>
    </source>
</evidence>
<evidence type="ECO:0000256" key="10">
    <source>
        <dbReference type="ARBA" id="ARBA00048680"/>
    </source>
</evidence>
<evidence type="ECO:0000256" key="3">
    <source>
        <dbReference type="ARBA" id="ARBA00009300"/>
    </source>
</evidence>
<name>A0A8K0EFW7_BRALA</name>
<feature type="transmembrane region" description="Helical" evidence="17">
    <location>
        <begin position="140"/>
        <end position="160"/>
    </location>
</feature>
<organism evidence="18 19">
    <name type="scientific">Branchiostoma lanceolatum</name>
    <name type="common">Common lancelet</name>
    <name type="synonym">Amphioxus lanceolatum</name>
    <dbReference type="NCBI Taxonomy" id="7740"/>
    <lineage>
        <taxon>Eukaryota</taxon>
        <taxon>Metazoa</taxon>
        <taxon>Chordata</taxon>
        <taxon>Cephalochordata</taxon>
        <taxon>Leptocardii</taxon>
        <taxon>Amphioxiformes</taxon>
        <taxon>Branchiostomatidae</taxon>
        <taxon>Branchiostoma</taxon>
    </lineage>
</organism>
<evidence type="ECO:0000256" key="13">
    <source>
        <dbReference type="ARBA" id="ARBA00049221"/>
    </source>
</evidence>
<dbReference type="GO" id="GO:0012505">
    <property type="term" value="C:endomembrane system"/>
    <property type="evidence" value="ECO:0007669"/>
    <property type="project" value="UniProtKB-SubCell"/>
</dbReference>
<dbReference type="Pfam" id="PF04750">
    <property type="entry name" value="Far-17a_AIG1"/>
    <property type="match status" value="1"/>
</dbReference>
<comment type="catalytic activity">
    <reaction evidence="7">
        <text>12-hexadecanoyloxy-octadecanoate + H2O = 12-hydroxyoctadecanoate + hexadecanoate + H(+)</text>
        <dbReference type="Rhea" id="RHEA:52056"/>
        <dbReference type="ChEBI" id="CHEBI:7896"/>
        <dbReference type="ChEBI" id="CHEBI:15377"/>
        <dbReference type="ChEBI" id="CHEBI:15378"/>
        <dbReference type="ChEBI" id="CHEBI:83677"/>
        <dbReference type="ChEBI" id="CHEBI:84201"/>
    </reaction>
    <physiologicalReaction direction="left-to-right" evidence="7">
        <dbReference type="Rhea" id="RHEA:52057"/>
    </physiologicalReaction>
</comment>
<proteinExistence type="inferred from homology"/>
<feature type="transmembrane region" description="Helical" evidence="17">
    <location>
        <begin position="57"/>
        <end position="76"/>
    </location>
</feature>
<feature type="transmembrane region" description="Helical" evidence="17">
    <location>
        <begin position="211"/>
        <end position="236"/>
    </location>
</feature>
<keyword evidence="4 17" id="KW-0812">Transmembrane</keyword>
<evidence type="ECO:0000313" key="18">
    <source>
        <dbReference type="EMBL" id="CAH1247417.1"/>
    </source>
</evidence>
<gene>
    <name evidence="18" type="primary">AIG1</name>
    <name evidence="18" type="ORF">BLAG_LOCUS9090</name>
</gene>